<dbReference type="Pfam" id="PF06725">
    <property type="entry name" value="3D"/>
    <property type="match status" value="1"/>
</dbReference>
<comment type="function">
    <text evidence="4">Murein-degrading enzyme. May play a role in recycling of muropeptides during cell elongation and/or cell division.</text>
</comment>
<evidence type="ECO:0000313" key="6">
    <source>
        <dbReference type="EMBL" id="BBB30080.1"/>
    </source>
</evidence>
<dbReference type="PANTHER" id="PTHR30124:SF0">
    <property type="entry name" value="MEMBRANE-BOUND LYTIC MUREIN TRANSGLYCOSYLASE A"/>
    <property type="match status" value="1"/>
</dbReference>
<dbReference type="GO" id="GO:0009253">
    <property type="term" value="P:peptidoglycan catabolic process"/>
    <property type="evidence" value="ECO:0007669"/>
    <property type="project" value="TreeGrafter"/>
</dbReference>
<evidence type="ECO:0000256" key="3">
    <source>
        <dbReference type="ARBA" id="ARBA00023316"/>
    </source>
</evidence>
<accession>A0A7R6PTD2</accession>
<dbReference type="PIRSF" id="PIRSF019422">
    <property type="entry name" value="MltA"/>
    <property type="match status" value="1"/>
</dbReference>
<dbReference type="GO" id="GO:0071555">
    <property type="term" value="P:cell wall organization"/>
    <property type="evidence" value="ECO:0007669"/>
    <property type="project" value="UniProtKB-KW"/>
</dbReference>
<protein>
    <recommendedName>
        <fullName evidence="4">Membrane-bound lytic murein transglycosylase A</fullName>
        <ecNumber evidence="4">4.2.2.n1</ecNumber>
    </recommendedName>
    <alternativeName>
        <fullName evidence="4">Murein hydrolase A</fullName>
    </alternativeName>
</protein>
<comment type="catalytic activity">
    <reaction evidence="1 4">
        <text>Exolytic cleavage of the (1-&gt;4)-beta-glycosidic linkage between N-acetylmuramic acid (MurNAc) and N-acetylglucosamine (GlcNAc) residues in peptidoglycan, from either the reducing or the non-reducing ends of the peptidoglycan chains, with concomitant formation of a 1,6-anhydrobond in the MurNAc residue.</text>
        <dbReference type="EC" id="4.2.2.n1"/>
    </reaction>
</comment>
<dbReference type="CDD" id="cd14668">
    <property type="entry name" value="mlta_B"/>
    <property type="match status" value="1"/>
</dbReference>
<reference evidence="6 7" key="1">
    <citation type="journal article" date="2008" name="Int. J. Syst. Evol. Microbiol.">
        <title>Neptunomonas japonica sp. nov., an Osedax japonicus symbiont-like bacterium isolated from sediment adjacent to sperm whale carcasses off Kagoshima, Japan.</title>
        <authorList>
            <person name="Miyazaki M."/>
            <person name="Nogi Y."/>
            <person name="Fujiwara Y."/>
            <person name="Kawato M."/>
            <person name="Kubokawa K."/>
            <person name="Horikoshi K."/>
        </authorList>
    </citation>
    <scope>NUCLEOTIDE SEQUENCE [LARGE SCALE GENOMIC DNA]</scope>
    <source>
        <strain evidence="6 7">JAMM 1380</strain>
    </source>
</reference>
<dbReference type="InterPro" id="IPR036908">
    <property type="entry name" value="RlpA-like_sf"/>
</dbReference>
<dbReference type="Pfam" id="PF03562">
    <property type="entry name" value="MltA"/>
    <property type="match status" value="1"/>
</dbReference>
<name>A0A7R6PTD2_9GAMM</name>
<evidence type="ECO:0000313" key="7">
    <source>
        <dbReference type="Proteomes" id="UP000595332"/>
    </source>
</evidence>
<dbReference type="RefSeq" id="WP_201347296.1">
    <property type="nucleotide sequence ID" value="NZ_AP014546.1"/>
</dbReference>
<proteinExistence type="predicted"/>
<dbReference type="GO" id="GO:0008933">
    <property type="term" value="F:peptidoglycan lytic transglycosylase activity"/>
    <property type="evidence" value="ECO:0007669"/>
    <property type="project" value="TreeGrafter"/>
</dbReference>
<keyword evidence="2 4" id="KW-0456">Lyase</keyword>
<keyword evidence="6" id="KW-0378">Hydrolase</keyword>
<dbReference type="SUPFAM" id="SSF50685">
    <property type="entry name" value="Barwin-like endoglucanases"/>
    <property type="match status" value="1"/>
</dbReference>
<evidence type="ECO:0000256" key="2">
    <source>
        <dbReference type="ARBA" id="ARBA00023239"/>
    </source>
</evidence>
<gene>
    <name evidence="6" type="primary">mltA</name>
    <name evidence="6" type="ORF">NEJAP_2132</name>
</gene>
<dbReference type="PANTHER" id="PTHR30124">
    <property type="entry name" value="MEMBRANE-BOUND LYTIC MUREIN TRANSGLYCOSYLASE A"/>
    <property type="match status" value="1"/>
</dbReference>
<evidence type="ECO:0000259" key="5">
    <source>
        <dbReference type="SMART" id="SM00925"/>
    </source>
</evidence>
<keyword evidence="7" id="KW-1185">Reference proteome</keyword>
<dbReference type="InterPro" id="IPR005300">
    <property type="entry name" value="MltA_B"/>
</dbReference>
<evidence type="ECO:0000256" key="1">
    <source>
        <dbReference type="ARBA" id="ARBA00001420"/>
    </source>
</evidence>
<keyword evidence="3 4" id="KW-0961">Cell wall biogenesis/degradation</keyword>
<dbReference type="KEGG" id="njp:NEJAP_2132"/>
<dbReference type="GO" id="GO:0004553">
    <property type="term" value="F:hydrolase activity, hydrolyzing O-glycosyl compounds"/>
    <property type="evidence" value="ECO:0007669"/>
    <property type="project" value="InterPro"/>
</dbReference>
<dbReference type="InterPro" id="IPR026044">
    <property type="entry name" value="MltA"/>
</dbReference>
<dbReference type="SMART" id="SM00925">
    <property type="entry name" value="MltA"/>
    <property type="match status" value="1"/>
</dbReference>
<dbReference type="InterPro" id="IPR010611">
    <property type="entry name" value="3D_dom"/>
</dbReference>
<dbReference type="CDD" id="cd14485">
    <property type="entry name" value="mltA_like_LT_A"/>
    <property type="match status" value="1"/>
</dbReference>
<dbReference type="Proteomes" id="UP000595332">
    <property type="component" value="Chromosome"/>
</dbReference>
<dbReference type="Gene3D" id="2.40.240.50">
    <property type="entry name" value="Barwin-like endoglucanases"/>
    <property type="match status" value="1"/>
</dbReference>
<organism evidence="6 7">
    <name type="scientific">Neptunomonas japonica JAMM 1380</name>
    <dbReference type="NCBI Taxonomy" id="1441457"/>
    <lineage>
        <taxon>Bacteria</taxon>
        <taxon>Pseudomonadati</taxon>
        <taxon>Pseudomonadota</taxon>
        <taxon>Gammaproteobacteria</taxon>
        <taxon>Oceanospirillales</taxon>
        <taxon>Oceanospirillaceae</taxon>
        <taxon>Neptunomonas</taxon>
    </lineage>
</organism>
<dbReference type="AlphaFoldDB" id="A0A7R6PTD2"/>
<evidence type="ECO:0000256" key="4">
    <source>
        <dbReference type="PIRNR" id="PIRNR019422"/>
    </source>
</evidence>
<dbReference type="GO" id="GO:0019867">
    <property type="term" value="C:outer membrane"/>
    <property type="evidence" value="ECO:0007669"/>
    <property type="project" value="InterPro"/>
</dbReference>
<sequence>MLTHATRCLLSPRTITTSCIALLLHGCSSITPPPPGVNHATCWNKLHGWQQDSFSEALPALLSQCPRLSKKSPEWKNICSSAKSLTLASDVEVRRFIEENFIPHTIIGTAGKNEGLITGYYEPTLNGSLKPDDQYSYPLYQTPKDMLTVKLDSRFKELKGKRVRGRITGNTVIPYYSRAEIDKPESPLKGQELLWVDDPDAAFFLHIQGSGRIQLTDGSMVGVGYANQNGHPYVAIGKKLIETGALTREEVSLDTIRQWLDTNPSKAQALKNQNPSYVFFTMRHDLEFGPRGSLNVPLTPERSVAVDRKIIPLGTPLWVTTTLPGTNKPYQRLVFAQDTGGAINGPVRADVFFGRGERAEKLAGEMKQKGSIYALLPKPANSQNQMNCQ</sequence>
<dbReference type="GO" id="GO:0009254">
    <property type="term" value="P:peptidoglycan turnover"/>
    <property type="evidence" value="ECO:0007669"/>
    <property type="project" value="UniProtKB-UniRule"/>
</dbReference>
<dbReference type="EMBL" id="AP014546">
    <property type="protein sequence ID" value="BBB30080.1"/>
    <property type="molecule type" value="Genomic_DNA"/>
</dbReference>
<dbReference type="EC" id="4.2.2.n1" evidence="4"/>
<dbReference type="Gene3D" id="2.40.40.10">
    <property type="entry name" value="RlpA-like domain"/>
    <property type="match status" value="1"/>
</dbReference>
<keyword evidence="6" id="KW-0326">Glycosidase</keyword>
<feature type="domain" description="Lytic transglycosylase MltA" evidence="5">
    <location>
        <begin position="124"/>
        <end position="281"/>
    </location>
</feature>